<dbReference type="AlphaFoldDB" id="V7AHZ0"/>
<gene>
    <name evidence="1" type="ORF">PHAVU_011G161800g</name>
</gene>
<proteinExistence type="predicted"/>
<organism evidence="1 2">
    <name type="scientific">Phaseolus vulgaris</name>
    <name type="common">Kidney bean</name>
    <name type="synonym">French bean</name>
    <dbReference type="NCBI Taxonomy" id="3885"/>
    <lineage>
        <taxon>Eukaryota</taxon>
        <taxon>Viridiplantae</taxon>
        <taxon>Streptophyta</taxon>
        <taxon>Embryophyta</taxon>
        <taxon>Tracheophyta</taxon>
        <taxon>Spermatophyta</taxon>
        <taxon>Magnoliopsida</taxon>
        <taxon>eudicotyledons</taxon>
        <taxon>Gunneridae</taxon>
        <taxon>Pentapetalae</taxon>
        <taxon>rosids</taxon>
        <taxon>fabids</taxon>
        <taxon>Fabales</taxon>
        <taxon>Fabaceae</taxon>
        <taxon>Papilionoideae</taxon>
        <taxon>50 kb inversion clade</taxon>
        <taxon>NPAAA clade</taxon>
        <taxon>indigoferoid/millettioid clade</taxon>
        <taxon>Phaseoleae</taxon>
        <taxon>Phaseolus</taxon>
    </lineage>
</organism>
<dbReference type="OrthoDB" id="1433948at2759"/>
<dbReference type="Proteomes" id="UP000000226">
    <property type="component" value="Chromosome 11"/>
</dbReference>
<name>V7AHZ0_PHAVU</name>
<accession>V7AHZ0</accession>
<sequence>MNDVVFVMTNSRLMKKKDVRNTKNYNTGELASDDEWIVEDNEINDVELMDDLDEVGEVEPMDDLEVPPIVADDKGHGIDKINEYEDLVENNGDYPSINIKDFL</sequence>
<evidence type="ECO:0000313" key="2">
    <source>
        <dbReference type="Proteomes" id="UP000000226"/>
    </source>
</evidence>
<evidence type="ECO:0000313" key="1">
    <source>
        <dbReference type="EMBL" id="ESW05217.1"/>
    </source>
</evidence>
<dbReference type="OMA" id="DEWIVED"/>
<dbReference type="Gramene" id="ESW05217">
    <property type="protein sequence ID" value="ESW05217"/>
    <property type="gene ID" value="PHAVU_011G161800g"/>
</dbReference>
<protein>
    <submittedName>
        <fullName evidence="1">Uncharacterized protein</fullName>
    </submittedName>
</protein>
<reference evidence="2" key="1">
    <citation type="journal article" date="2014" name="Nat. Genet.">
        <title>A reference genome for common bean and genome-wide analysis of dual domestications.</title>
        <authorList>
            <person name="Schmutz J."/>
            <person name="McClean P.E."/>
            <person name="Mamidi S."/>
            <person name="Wu G.A."/>
            <person name="Cannon S.B."/>
            <person name="Grimwood J."/>
            <person name="Jenkins J."/>
            <person name="Shu S."/>
            <person name="Song Q."/>
            <person name="Chavarro C."/>
            <person name="Torres-Torres M."/>
            <person name="Geffroy V."/>
            <person name="Moghaddam S.M."/>
            <person name="Gao D."/>
            <person name="Abernathy B."/>
            <person name="Barry K."/>
            <person name="Blair M."/>
            <person name="Brick M.A."/>
            <person name="Chovatia M."/>
            <person name="Gepts P."/>
            <person name="Goodstein D.M."/>
            <person name="Gonzales M."/>
            <person name="Hellsten U."/>
            <person name="Hyten D.L."/>
            <person name="Jia G."/>
            <person name="Kelly J.D."/>
            <person name="Kudrna D."/>
            <person name="Lee R."/>
            <person name="Richard M.M."/>
            <person name="Miklas P.N."/>
            <person name="Osorno J.M."/>
            <person name="Rodrigues J."/>
            <person name="Thareau V."/>
            <person name="Urrea C.A."/>
            <person name="Wang M."/>
            <person name="Yu Y."/>
            <person name="Zhang M."/>
            <person name="Wing R.A."/>
            <person name="Cregan P.B."/>
            <person name="Rokhsar D.S."/>
            <person name="Jackson S.A."/>
        </authorList>
    </citation>
    <scope>NUCLEOTIDE SEQUENCE [LARGE SCALE GENOMIC DNA]</scope>
    <source>
        <strain evidence="2">cv. G19833</strain>
    </source>
</reference>
<keyword evidence="2" id="KW-1185">Reference proteome</keyword>
<dbReference type="EMBL" id="CM002298">
    <property type="protein sequence ID" value="ESW05217.1"/>
    <property type="molecule type" value="Genomic_DNA"/>
</dbReference>